<organism evidence="4 5">
    <name type="scientific">Pseudalkalibacillus berkeleyi</name>
    <dbReference type="NCBI Taxonomy" id="1069813"/>
    <lineage>
        <taxon>Bacteria</taxon>
        <taxon>Bacillati</taxon>
        <taxon>Bacillota</taxon>
        <taxon>Bacilli</taxon>
        <taxon>Bacillales</taxon>
        <taxon>Fictibacillaceae</taxon>
        <taxon>Pseudalkalibacillus</taxon>
    </lineage>
</organism>
<feature type="domain" description="Spore germination GerD central core" evidence="3">
    <location>
        <begin position="64"/>
        <end position="176"/>
    </location>
</feature>
<sequence length="206" mass="23721">MKNWMFVLVIAFGLIYMQGCTPAAAEEKGNYEETKKMLVDILKTDDGKKAIKEVLTDEKIKSELVMDQPFVKKTIEDILTSKKGQDFWKELMKDPKTAEALAKSMKKQNEELMKKMMDDPEYRKKMIELMKDPELEKEVMDLLTSQKYREQQKKVLMETFESPLMKAQIADMIKKTVQEEIKSGDSLKKDSKSQEDSGGGGQEEGQ</sequence>
<feature type="signal peptide" evidence="2">
    <location>
        <begin position="1"/>
        <end position="25"/>
    </location>
</feature>
<dbReference type="Proteomes" id="UP001649381">
    <property type="component" value="Unassembled WGS sequence"/>
</dbReference>
<name>A0ABS9H6X6_9BACL</name>
<feature type="chain" id="PRO_5045445398" evidence="2">
    <location>
        <begin position="26"/>
        <end position="206"/>
    </location>
</feature>
<comment type="caution">
    <text evidence="4">The sequence shown here is derived from an EMBL/GenBank/DDBJ whole genome shotgun (WGS) entry which is preliminary data.</text>
</comment>
<dbReference type="Pfam" id="PF17898">
    <property type="entry name" value="GerD"/>
    <property type="match status" value="1"/>
</dbReference>
<evidence type="ECO:0000259" key="3">
    <source>
        <dbReference type="Pfam" id="PF17898"/>
    </source>
</evidence>
<gene>
    <name evidence="4" type="ORF">L2716_17090</name>
</gene>
<evidence type="ECO:0000313" key="4">
    <source>
        <dbReference type="EMBL" id="MCF6139435.1"/>
    </source>
</evidence>
<evidence type="ECO:0000256" key="2">
    <source>
        <dbReference type="SAM" id="SignalP"/>
    </source>
</evidence>
<dbReference type="InterPro" id="IPR041262">
    <property type="entry name" value="GerD_central"/>
</dbReference>
<dbReference type="EMBL" id="JAKIJS010000004">
    <property type="protein sequence ID" value="MCF6139435.1"/>
    <property type="molecule type" value="Genomic_DNA"/>
</dbReference>
<protein>
    <submittedName>
        <fullName evidence="4">Spore gernimation protein GerD</fullName>
    </submittedName>
</protein>
<reference evidence="4 5" key="1">
    <citation type="submission" date="2022-01" db="EMBL/GenBank/DDBJ databases">
        <title>Alkalihalobacillus sp. EGI L200015, a novel bacterium isolated from a salt lake sediment.</title>
        <authorList>
            <person name="Gao L."/>
            <person name="Fang B.-Z."/>
            <person name="Li W.-J."/>
        </authorList>
    </citation>
    <scope>NUCLEOTIDE SEQUENCE [LARGE SCALE GENOMIC DNA]</scope>
    <source>
        <strain evidence="4 5">KCTC 12718</strain>
    </source>
</reference>
<dbReference type="NCBIfam" id="NF040801">
    <property type="entry name" value="spore_GerD"/>
    <property type="match status" value="1"/>
</dbReference>
<keyword evidence="5" id="KW-1185">Reference proteome</keyword>
<feature type="compositionally biased region" description="Basic and acidic residues" evidence="1">
    <location>
        <begin position="180"/>
        <end position="195"/>
    </location>
</feature>
<proteinExistence type="predicted"/>
<feature type="compositionally biased region" description="Gly residues" evidence="1">
    <location>
        <begin position="197"/>
        <end position="206"/>
    </location>
</feature>
<feature type="region of interest" description="Disordered" evidence="1">
    <location>
        <begin position="180"/>
        <end position="206"/>
    </location>
</feature>
<keyword evidence="2" id="KW-0732">Signal</keyword>
<evidence type="ECO:0000313" key="5">
    <source>
        <dbReference type="Proteomes" id="UP001649381"/>
    </source>
</evidence>
<evidence type="ECO:0000256" key="1">
    <source>
        <dbReference type="SAM" id="MobiDB-lite"/>
    </source>
</evidence>
<dbReference type="RefSeq" id="WP_236338354.1">
    <property type="nucleotide sequence ID" value="NZ_JAKIJS010000004.1"/>
</dbReference>
<accession>A0ABS9H6X6</accession>